<feature type="compositionally biased region" description="Low complexity" evidence="2">
    <location>
        <begin position="530"/>
        <end position="545"/>
    </location>
</feature>
<dbReference type="OrthoDB" id="7785529at2759"/>
<dbReference type="Gene3D" id="2.60.40.640">
    <property type="match status" value="1"/>
</dbReference>
<dbReference type="AlphaFoldDB" id="A0A507R674"/>
<dbReference type="InterPro" id="IPR050357">
    <property type="entry name" value="Arrestin_domain-protein"/>
</dbReference>
<sequence length="748" mass="81433">MSLNSSPTKPTSPSHGRSRNFFLSKFRSQLGHRNRSITDFYVEPDDPWRTYSPGDSIKGTVVLTVVRPVRVTHLVICLHGFVKVFKNTVASAEAAPDIGFLGPGRGRRGSEYLGNGLATLFEDEVVLCGEGRLKEGIYKFRFDMLFPPYALPSSITFERGMISYMLTSTLTKPTTINPTLSCRRRVNFLENIDIAPFPAPKPRVVTLEPVSRRSKSKAKSKSTGTDRASDNISLATSANGTVTSGDHCAPLSPAPSEISSSSRRSDSTQSLRVATDPGSSTSGHVRSSEAYSTTPSLAEKSKSIVATAEVLRSGVLPGDILPVKVSINHCKQVRSPHGIIVTLYRQGRIDLHPTLPIGSTADGKKPVYEDCYPRSRTGLGGLTLGSTRMSSVFRKDLSQTFAPLIVDPTTMTAVIKTSIRVPEDSFPTITRVPGGLISFRYYIEVVADLRGKLAAPDFLRPRFNMVSNGKTFSPSGQLLNSFDSAGNSITANWGDNILDTDQIRREKGVIALVFEVVIGTRDSARRMRRGSSASTGEEAAASQATNSEQPFSVAEDDNGLVDENGAYVDYSGQDDYDYTHEQGWTYPPDVEEESYIPNDQILAPPQTEEPVDEKTRLRRAEEMLLPSQPPDERDAGPSTMENNIHMPTAPVLPEDDHIYDYQHLPGPPIAAAAPDGGSIRARDFVASSASDDKLELERERLMREASAPVVEGVEGHSTVPGPSAPVFDEDDIVEAGAHGDESLPRYLR</sequence>
<accession>A0A507R674</accession>
<dbReference type="GO" id="GO:0030674">
    <property type="term" value="F:protein-macromolecule adaptor activity"/>
    <property type="evidence" value="ECO:0007669"/>
    <property type="project" value="TreeGrafter"/>
</dbReference>
<dbReference type="GO" id="GO:0005886">
    <property type="term" value="C:plasma membrane"/>
    <property type="evidence" value="ECO:0007669"/>
    <property type="project" value="TreeGrafter"/>
</dbReference>
<name>A0A507R674_MONPU</name>
<reference evidence="4 5" key="1">
    <citation type="submission" date="2019-06" db="EMBL/GenBank/DDBJ databases">
        <title>Wine fermentation using esterase from Monascus purpureus.</title>
        <authorList>
            <person name="Geng C."/>
            <person name="Zhang Y."/>
        </authorList>
    </citation>
    <scope>NUCLEOTIDE SEQUENCE [LARGE SCALE GENOMIC DNA]</scope>
    <source>
        <strain evidence="4">HQ1</strain>
    </source>
</reference>
<dbReference type="GO" id="GO:0070086">
    <property type="term" value="P:ubiquitin-dependent endocytosis"/>
    <property type="evidence" value="ECO:0007669"/>
    <property type="project" value="TreeGrafter"/>
</dbReference>
<feature type="region of interest" description="Disordered" evidence="2">
    <location>
        <begin position="525"/>
        <end position="574"/>
    </location>
</feature>
<dbReference type="Pfam" id="PF00339">
    <property type="entry name" value="Arrestin_N"/>
    <property type="match status" value="1"/>
</dbReference>
<dbReference type="GO" id="GO:0005829">
    <property type="term" value="C:cytosol"/>
    <property type="evidence" value="ECO:0007669"/>
    <property type="project" value="TreeGrafter"/>
</dbReference>
<evidence type="ECO:0000259" key="3">
    <source>
        <dbReference type="SMART" id="SM01017"/>
    </source>
</evidence>
<feature type="compositionally biased region" description="Polar residues" evidence="2">
    <location>
        <begin position="223"/>
        <end position="244"/>
    </location>
</feature>
<dbReference type="InterPro" id="IPR011022">
    <property type="entry name" value="Arrestin_C-like"/>
</dbReference>
<dbReference type="SUPFAM" id="SSF81296">
    <property type="entry name" value="E set domains"/>
    <property type="match status" value="1"/>
</dbReference>
<dbReference type="Pfam" id="PF02752">
    <property type="entry name" value="Arrestin_C"/>
    <property type="match status" value="1"/>
</dbReference>
<dbReference type="InterPro" id="IPR011021">
    <property type="entry name" value="Arrestin-like_N"/>
</dbReference>
<evidence type="ECO:0000256" key="2">
    <source>
        <dbReference type="SAM" id="MobiDB-lite"/>
    </source>
</evidence>
<feature type="domain" description="Arrestin C-terminal-like" evidence="3">
    <location>
        <begin position="300"/>
        <end position="458"/>
    </location>
</feature>
<evidence type="ECO:0000313" key="4">
    <source>
        <dbReference type="EMBL" id="TQB76199.1"/>
    </source>
</evidence>
<dbReference type="STRING" id="5098.A0A507R674"/>
<feature type="compositionally biased region" description="Polar residues" evidence="2">
    <location>
        <begin position="277"/>
        <end position="296"/>
    </location>
</feature>
<evidence type="ECO:0000313" key="5">
    <source>
        <dbReference type="Proteomes" id="UP000319663"/>
    </source>
</evidence>
<gene>
    <name evidence="4" type="primary">RIM8</name>
    <name evidence="4" type="ORF">MPDQ_000505</name>
</gene>
<evidence type="ECO:0000256" key="1">
    <source>
        <dbReference type="ARBA" id="ARBA00037950"/>
    </source>
</evidence>
<dbReference type="Proteomes" id="UP000319663">
    <property type="component" value="Unassembled WGS sequence"/>
</dbReference>
<keyword evidence="5" id="KW-1185">Reference proteome</keyword>
<organism evidence="4 5">
    <name type="scientific">Monascus purpureus</name>
    <name type="common">Red mold</name>
    <name type="synonym">Monascus anka</name>
    <dbReference type="NCBI Taxonomy" id="5098"/>
    <lineage>
        <taxon>Eukaryota</taxon>
        <taxon>Fungi</taxon>
        <taxon>Dikarya</taxon>
        <taxon>Ascomycota</taxon>
        <taxon>Pezizomycotina</taxon>
        <taxon>Eurotiomycetes</taxon>
        <taxon>Eurotiomycetidae</taxon>
        <taxon>Eurotiales</taxon>
        <taxon>Aspergillaceae</taxon>
        <taxon>Monascus</taxon>
    </lineage>
</organism>
<dbReference type="InterPro" id="IPR014756">
    <property type="entry name" value="Ig_E-set"/>
</dbReference>
<feature type="compositionally biased region" description="Basic and acidic residues" evidence="2">
    <location>
        <begin position="737"/>
        <end position="748"/>
    </location>
</feature>
<comment type="similarity">
    <text evidence="1">Belongs to the arrestin family. PalF/RIM8 subfamily.</text>
</comment>
<protein>
    <submittedName>
        <fullName evidence="4">Ph-response sensor protein</fullName>
    </submittedName>
</protein>
<dbReference type="PANTHER" id="PTHR11188">
    <property type="entry name" value="ARRESTIN DOMAIN CONTAINING PROTEIN"/>
    <property type="match status" value="1"/>
</dbReference>
<dbReference type="PANTHER" id="PTHR11188:SF161">
    <property type="entry name" value="PH-RESPONSE REGULATOR PROTEIN PALF_RIM8"/>
    <property type="match status" value="1"/>
</dbReference>
<comment type="caution">
    <text evidence="4">The sequence shown here is derived from an EMBL/GenBank/DDBJ whole genome shotgun (WGS) entry which is preliminary data.</text>
</comment>
<feature type="region of interest" description="Disordered" evidence="2">
    <location>
        <begin position="705"/>
        <end position="748"/>
    </location>
</feature>
<dbReference type="InterPro" id="IPR014752">
    <property type="entry name" value="Arrestin-like_C"/>
</dbReference>
<dbReference type="GO" id="GO:0031625">
    <property type="term" value="F:ubiquitin protein ligase binding"/>
    <property type="evidence" value="ECO:0007669"/>
    <property type="project" value="TreeGrafter"/>
</dbReference>
<feature type="compositionally biased region" description="Low complexity" evidence="2">
    <location>
        <begin position="250"/>
        <end position="272"/>
    </location>
</feature>
<proteinExistence type="inferred from homology"/>
<feature type="region of interest" description="Disordered" evidence="2">
    <location>
        <begin position="205"/>
        <end position="298"/>
    </location>
</feature>
<dbReference type="EMBL" id="VIFY01000011">
    <property type="protein sequence ID" value="TQB76199.1"/>
    <property type="molecule type" value="Genomic_DNA"/>
</dbReference>
<dbReference type="SMART" id="SM01017">
    <property type="entry name" value="Arrestin_C"/>
    <property type="match status" value="1"/>
</dbReference>